<dbReference type="InterPro" id="IPR050351">
    <property type="entry name" value="BphY/WalK/GraS-like"/>
</dbReference>
<organism evidence="12 13">
    <name type="scientific">Aeribacillus alveayuensis</name>
    <dbReference type="NCBI Taxonomy" id="279215"/>
    <lineage>
        <taxon>Bacteria</taxon>
        <taxon>Bacillati</taxon>
        <taxon>Bacillota</taxon>
        <taxon>Bacilli</taxon>
        <taxon>Bacillales</taxon>
        <taxon>Bacillaceae</taxon>
        <taxon>Aeribacillus</taxon>
    </lineage>
</organism>
<evidence type="ECO:0000256" key="6">
    <source>
        <dbReference type="ARBA" id="ARBA00022741"/>
    </source>
</evidence>
<dbReference type="PRINTS" id="PR00344">
    <property type="entry name" value="BCTRLSENSOR"/>
</dbReference>
<dbReference type="CDD" id="cd00075">
    <property type="entry name" value="HATPase"/>
    <property type="match status" value="1"/>
</dbReference>
<proteinExistence type="predicted"/>
<dbReference type="InterPro" id="IPR003661">
    <property type="entry name" value="HisK_dim/P_dom"/>
</dbReference>
<protein>
    <recommendedName>
        <fullName evidence="3">histidine kinase</fullName>
        <ecNumber evidence="3">2.7.13.3</ecNumber>
    </recommendedName>
</protein>
<dbReference type="InterPro" id="IPR036890">
    <property type="entry name" value="HATPase_C_sf"/>
</dbReference>
<dbReference type="Pfam" id="PF00512">
    <property type="entry name" value="HisKA"/>
    <property type="match status" value="1"/>
</dbReference>
<dbReference type="EC" id="2.7.13.3" evidence="3"/>
<evidence type="ECO:0000256" key="7">
    <source>
        <dbReference type="ARBA" id="ARBA00022777"/>
    </source>
</evidence>
<feature type="transmembrane region" description="Helical" evidence="10">
    <location>
        <begin position="12"/>
        <end position="36"/>
    </location>
</feature>
<evidence type="ECO:0000256" key="4">
    <source>
        <dbReference type="ARBA" id="ARBA00022553"/>
    </source>
</evidence>
<keyword evidence="13" id="KW-1185">Reference proteome</keyword>
<keyword evidence="6" id="KW-0547">Nucleotide-binding</keyword>
<dbReference type="InterPro" id="IPR003594">
    <property type="entry name" value="HATPase_dom"/>
</dbReference>
<feature type="domain" description="Histidine kinase" evidence="11">
    <location>
        <begin position="232"/>
        <end position="450"/>
    </location>
</feature>
<evidence type="ECO:0000256" key="1">
    <source>
        <dbReference type="ARBA" id="ARBA00000085"/>
    </source>
</evidence>
<keyword evidence="7 12" id="KW-0418">Kinase</keyword>
<comment type="subcellular location">
    <subcellularLocation>
        <location evidence="2">Membrane</location>
    </subcellularLocation>
</comment>
<evidence type="ECO:0000256" key="9">
    <source>
        <dbReference type="ARBA" id="ARBA00023012"/>
    </source>
</evidence>
<evidence type="ECO:0000256" key="10">
    <source>
        <dbReference type="SAM" id="Phobius"/>
    </source>
</evidence>
<keyword evidence="10" id="KW-0472">Membrane</keyword>
<feature type="transmembrane region" description="Helical" evidence="10">
    <location>
        <begin position="188"/>
        <end position="211"/>
    </location>
</feature>
<keyword evidence="8" id="KW-0067">ATP-binding</keyword>
<dbReference type="SMART" id="SM00388">
    <property type="entry name" value="HisKA"/>
    <property type="match status" value="1"/>
</dbReference>
<dbReference type="Pfam" id="PF02518">
    <property type="entry name" value="HATPase_c"/>
    <property type="match status" value="1"/>
</dbReference>
<dbReference type="InterPro" id="IPR005467">
    <property type="entry name" value="His_kinase_dom"/>
</dbReference>
<dbReference type="EMBL" id="JAUSTR010000028">
    <property type="protein sequence ID" value="MDQ0163878.1"/>
    <property type="molecule type" value="Genomic_DNA"/>
</dbReference>
<dbReference type="PROSITE" id="PS50109">
    <property type="entry name" value="HIS_KIN"/>
    <property type="match status" value="1"/>
</dbReference>
<dbReference type="Gene3D" id="3.30.565.10">
    <property type="entry name" value="Histidine kinase-like ATPase, C-terminal domain"/>
    <property type="match status" value="1"/>
</dbReference>
<evidence type="ECO:0000256" key="2">
    <source>
        <dbReference type="ARBA" id="ARBA00004370"/>
    </source>
</evidence>
<accession>A0ABT9VSC5</accession>
<keyword evidence="4" id="KW-0597">Phosphoprotein</keyword>
<comment type="caution">
    <text evidence="12">The sequence shown here is derived from an EMBL/GenBank/DDBJ whole genome shotgun (WGS) entry which is preliminary data.</text>
</comment>
<dbReference type="SUPFAM" id="SSF55874">
    <property type="entry name" value="ATPase domain of HSP90 chaperone/DNA topoisomerase II/histidine kinase"/>
    <property type="match status" value="1"/>
</dbReference>
<reference evidence="12 13" key="1">
    <citation type="submission" date="2023-07" db="EMBL/GenBank/DDBJ databases">
        <title>Genomic Encyclopedia of Type Strains, Phase IV (KMG-IV): sequencing the most valuable type-strain genomes for metagenomic binning, comparative biology and taxonomic classification.</title>
        <authorList>
            <person name="Goeker M."/>
        </authorList>
    </citation>
    <scope>NUCLEOTIDE SEQUENCE [LARGE SCALE GENOMIC DNA]</scope>
    <source>
        <strain evidence="12 13">DSM 19092</strain>
    </source>
</reference>
<evidence type="ECO:0000256" key="8">
    <source>
        <dbReference type="ARBA" id="ARBA00022840"/>
    </source>
</evidence>
<dbReference type="PANTHER" id="PTHR45453:SF1">
    <property type="entry name" value="PHOSPHATE REGULON SENSOR PROTEIN PHOR"/>
    <property type="match status" value="1"/>
</dbReference>
<evidence type="ECO:0000313" key="13">
    <source>
        <dbReference type="Proteomes" id="UP001225646"/>
    </source>
</evidence>
<evidence type="ECO:0000313" key="12">
    <source>
        <dbReference type="EMBL" id="MDQ0163878.1"/>
    </source>
</evidence>
<gene>
    <name evidence="12" type="ORF">J2S06_003006</name>
</gene>
<keyword evidence="10" id="KW-0812">Transmembrane</keyword>
<dbReference type="PANTHER" id="PTHR45453">
    <property type="entry name" value="PHOSPHATE REGULON SENSOR PROTEIN PHOR"/>
    <property type="match status" value="1"/>
</dbReference>
<dbReference type="GO" id="GO:0016301">
    <property type="term" value="F:kinase activity"/>
    <property type="evidence" value="ECO:0007669"/>
    <property type="project" value="UniProtKB-KW"/>
</dbReference>
<evidence type="ECO:0000259" key="11">
    <source>
        <dbReference type="PROSITE" id="PS50109"/>
    </source>
</evidence>
<dbReference type="Gene3D" id="1.10.287.130">
    <property type="match status" value="1"/>
</dbReference>
<keyword evidence="10" id="KW-1133">Transmembrane helix</keyword>
<dbReference type="SUPFAM" id="SSF47384">
    <property type="entry name" value="Homodimeric domain of signal transducing histidine kinase"/>
    <property type="match status" value="1"/>
</dbReference>
<sequence>MFRNTQNRLTLLYSGLLMLFLILFIVVVYSLLYVVILKNQERELKSTANEEARIIENYLMQNNHRELKGIGNENLVLAGVDQFFYYLVSPEGQLIIGDEIIPEVRSDLFKLLQGWVPKHQEIRKETLEVTFSKWGPKGKGKSDELRSPPEHHEIHLMMTGRPIFYHNQFIGMLYIGKDISFAYQLFKWLLFILLGMAVLFFVVALYISYLMSKKAMVPITQAFARQREFVADASHELRTPLSVMLSSINAMEMTNDKEEDDFLRKLIFNMKNEVKRMTKLVEDLLTLARSDSGTIELLNKTFDFRPRAEKVIQSVEPLAVSKQIHLHLHAPETLIAHGDPERLTQLLYILLDNAIKYTPNGGEVKLFLSAEGNELNIKVQDSGIGIKPEDQDRIFDRFYRSDKSRSRQMSGHGLGLAIAKWIVEAHGGTIQVSSELGKGSTFTVRIPLSGKIKRA</sequence>
<dbReference type="SMART" id="SM00387">
    <property type="entry name" value="HATPase_c"/>
    <property type="match status" value="1"/>
</dbReference>
<dbReference type="CDD" id="cd00082">
    <property type="entry name" value="HisKA"/>
    <property type="match status" value="1"/>
</dbReference>
<name>A0ABT9VSC5_9BACI</name>
<dbReference type="RefSeq" id="WP_419152817.1">
    <property type="nucleotide sequence ID" value="NZ_JAUSTR010000028.1"/>
</dbReference>
<comment type="catalytic activity">
    <reaction evidence="1">
        <text>ATP + protein L-histidine = ADP + protein N-phospho-L-histidine.</text>
        <dbReference type="EC" id="2.7.13.3"/>
    </reaction>
</comment>
<evidence type="ECO:0000256" key="5">
    <source>
        <dbReference type="ARBA" id="ARBA00022679"/>
    </source>
</evidence>
<keyword evidence="5" id="KW-0808">Transferase</keyword>
<evidence type="ECO:0000256" key="3">
    <source>
        <dbReference type="ARBA" id="ARBA00012438"/>
    </source>
</evidence>
<dbReference type="Proteomes" id="UP001225646">
    <property type="component" value="Unassembled WGS sequence"/>
</dbReference>
<dbReference type="InterPro" id="IPR036097">
    <property type="entry name" value="HisK_dim/P_sf"/>
</dbReference>
<dbReference type="InterPro" id="IPR004358">
    <property type="entry name" value="Sig_transdc_His_kin-like_C"/>
</dbReference>
<keyword evidence="9" id="KW-0902">Two-component regulatory system</keyword>